<dbReference type="Gene3D" id="3.40.50.2000">
    <property type="entry name" value="Glycogen Phosphorylase B"/>
    <property type="match status" value="2"/>
</dbReference>
<organism evidence="4 5">
    <name type="scientific">Consotaella salsifontis</name>
    <dbReference type="NCBI Taxonomy" id="1365950"/>
    <lineage>
        <taxon>Bacteria</taxon>
        <taxon>Pseudomonadati</taxon>
        <taxon>Pseudomonadota</taxon>
        <taxon>Alphaproteobacteria</taxon>
        <taxon>Hyphomicrobiales</taxon>
        <taxon>Aurantimonadaceae</taxon>
        <taxon>Consotaella</taxon>
    </lineage>
</organism>
<protein>
    <submittedName>
        <fullName evidence="4">Glycosyltransferase Family 4</fullName>
    </submittedName>
</protein>
<keyword evidence="5" id="KW-1185">Reference proteome</keyword>
<dbReference type="InterPro" id="IPR028098">
    <property type="entry name" value="Glyco_trans_4-like_N"/>
</dbReference>
<dbReference type="CDD" id="cd03809">
    <property type="entry name" value="GT4_MtfB-like"/>
    <property type="match status" value="1"/>
</dbReference>
<dbReference type="InterPro" id="IPR001296">
    <property type="entry name" value="Glyco_trans_1"/>
</dbReference>
<evidence type="ECO:0000313" key="4">
    <source>
        <dbReference type="EMBL" id="SKA32911.1"/>
    </source>
</evidence>
<accession>A0A1T4SYD3</accession>
<dbReference type="GO" id="GO:0009103">
    <property type="term" value="P:lipopolysaccharide biosynthetic process"/>
    <property type="evidence" value="ECO:0007669"/>
    <property type="project" value="TreeGrafter"/>
</dbReference>
<feature type="domain" description="Glycosyltransferase subfamily 4-like N-terminal" evidence="3">
    <location>
        <begin position="109"/>
        <end position="182"/>
    </location>
</feature>
<name>A0A1T4SYD3_9HYPH</name>
<dbReference type="Pfam" id="PF13439">
    <property type="entry name" value="Glyco_transf_4"/>
    <property type="match status" value="1"/>
</dbReference>
<evidence type="ECO:0000256" key="1">
    <source>
        <dbReference type="ARBA" id="ARBA00022679"/>
    </source>
</evidence>
<dbReference type="STRING" id="1365950.SAMN05428963_11574"/>
<dbReference type="PANTHER" id="PTHR46401:SF2">
    <property type="entry name" value="GLYCOSYLTRANSFERASE WBBK-RELATED"/>
    <property type="match status" value="1"/>
</dbReference>
<dbReference type="EMBL" id="FUXL01000015">
    <property type="protein sequence ID" value="SKA32911.1"/>
    <property type="molecule type" value="Genomic_DNA"/>
</dbReference>
<dbReference type="GO" id="GO:0016757">
    <property type="term" value="F:glycosyltransferase activity"/>
    <property type="evidence" value="ECO:0007669"/>
    <property type="project" value="InterPro"/>
</dbReference>
<dbReference type="SUPFAM" id="SSF53756">
    <property type="entry name" value="UDP-Glycosyltransferase/glycogen phosphorylase"/>
    <property type="match status" value="1"/>
</dbReference>
<dbReference type="AlphaFoldDB" id="A0A1T4SYD3"/>
<sequence length="375" mass="40491">MDVMHETGRTARPGLAPVAINGRFLVQPVTGVQRYAGEILRSLDRLATRGEWPAAEVLVPALPDEMPALDALRLRKVGRLRGHAWEQVELPRAARGRVLLNLGNTGPIAAGRRQVVVVHDAGVFDTPESYSWRFRQWYRAHHWLITRSGARIVTVSQFSRQRLSKWLGIPGDRILVVGEGADHILNVLADDSVLNRNELRPRQYALVVGNRVAHKGLGSLRGIAGMLDARGMTLAIAGTVDPAVFRSGVDGVEFPAMRLGRVSDGELRALLENAACLLFPSRYEGFGLPPVEALACGCPVIAAGGSAVEEICGAASLVYDPAVPGAVESTLERLLNEVGLADDLRRRGGELAARLTWDVAARDLTKIIDTVAAVV</sequence>
<dbReference type="PANTHER" id="PTHR46401">
    <property type="entry name" value="GLYCOSYLTRANSFERASE WBBK-RELATED"/>
    <property type="match status" value="1"/>
</dbReference>
<keyword evidence="1 4" id="KW-0808">Transferase</keyword>
<reference evidence="5" key="1">
    <citation type="submission" date="2017-02" db="EMBL/GenBank/DDBJ databases">
        <authorList>
            <person name="Varghese N."/>
            <person name="Submissions S."/>
        </authorList>
    </citation>
    <scope>NUCLEOTIDE SEQUENCE [LARGE SCALE GENOMIC DNA]</scope>
    <source>
        <strain evidence="5">USBA 369</strain>
    </source>
</reference>
<evidence type="ECO:0000259" key="3">
    <source>
        <dbReference type="Pfam" id="PF13439"/>
    </source>
</evidence>
<feature type="domain" description="Glycosyl transferase family 1" evidence="2">
    <location>
        <begin position="258"/>
        <end position="348"/>
    </location>
</feature>
<proteinExistence type="predicted"/>
<dbReference type="Proteomes" id="UP000190135">
    <property type="component" value="Unassembled WGS sequence"/>
</dbReference>
<dbReference type="Pfam" id="PF00534">
    <property type="entry name" value="Glycos_transf_1"/>
    <property type="match status" value="1"/>
</dbReference>
<evidence type="ECO:0000313" key="5">
    <source>
        <dbReference type="Proteomes" id="UP000190135"/>
    </source>
</evidence>
<dbReference type="RefSeq" id="WP_207552986.1">
    <property type="nucleotide sequence ID" value="NZ_FUXL01000015.1"/>
</dbReference>
<gene>
    <name evidence="4" type="ORF">SAMN05428963_11574</name>
</gene>
<evidence type="ECO:0000259" key="2">
    <source>
        <dbReference type="Pfam" id="PF00534"/>
    </source>
</evidence>